<dbReference type="AlphaFoldDB" id="A0AAW8S4J4"/>
<organism evidence="1 2">
    <name type="scientific">Enterococcus avium</name>
    <name type="common">Streptococcus avium</name>
    <dbReference type="NCBI Taxonomy" id="33945"/>
    <lineage>
        <taxon>Bacteria</taxon>
        <taxon>Bacillati</taxon>
        <taxon>Bacillota</taxon>
        <taxon>Bacilli</taxon>
        <taxon>Lactobacillales</taxon>
        <taxon>Enterococcaceae</taxon>
        <taxon>Enterococcus</taxon>
    </lineage>
</organism>
<protein>
    <submittedName>
        <fullName evidence="1">Uncharacterized protein</fullName>
    </submittedName>
</protein>
<dbReference type="EMBL" id="JARPWH010000228">
    <property type="protein sequence ID" value="MDT2405229.1"/>
    <property type="molecule type" value="Genomic_DNA"/>
</dbReference>
<dbReference type="Proteomes" id="UP001260773">
    <property type="component" value="Unassembled WGS sequence"/>
</dbReference>
<evidence type="ECO:0000313" key="2">
    <source>
        <dbReference type="Proteomes" id="UP001260773"/>
    </source>
</evidence>
<proteinExistence type="predicted"/>
<accession>A0AAW8S4J4</accession>
<name>A0AAW8S4J4_ENTAV</name>
<comment type="caution">
    <text evidence="1">The sequence shown here is derived from an EMBL/GenBank/DDBJ whole genome shotgun (WGS) entry which is preliminary data.</text>
</comment>
<sequence length="157" mass="18246">MEDEFIPISSHRYDNYWAGPGMYLWNNLSNAKWWHKTRQDKLDRGICKCILQVDESELLDLTDSDIANSMQDLISIMEKNEEISTKDEVGIKISFIAEIMNAKAVKLFGDYPKIKSSPFFNTKDKTKPHVDITTRVIYCVKEGYSSILKERELEEVD</sequence>
<reference evidence="1" key="1">
    <citation type="submission" date="2023-03" db="EMBL/GenBank/DDBJ databases">
        <authorList>
            <person name="Shen W."/>
            <person name="Cai J."/>
        </authorList>
    </citation>
    <scope>NUCLEOTIDE SEQUENCE</scope>
    <source>
        <strain evidence="1">P33-2</strain>
    </source>
</reference>
<dbReference type="RefSeq" id="WP_311865961.1">
    <property type="nucleotide sequence ID" value="NZ_JARPWH010000228.1"/>
</dbReference>
<gene>
    <name evidence="1" type="ORF">P7D43_22995</name>
</gene>
<evidence type="ECO:0000313" key="1">
    <source>
        <dbReference type="EMBL" id="MDT2405229.1"/>
    </source>
</evidence>